<evidence type="ECO:0000313" key="3">
    <source>
        <dbReference type="Proteomes" id="UP001213000"/>
    </source>
</evidence>
<comment type="caution">
    <text evidence="2">The sequence shown here is derived from an EMBL/GenBank/DDBJ whole genome shotgun (WGS) entry which is preliminary data.</text>
</comment>
<feature type="chain" id="PRO_5041974140" description="Ricin B lectin domain-containing protein" evidence="1">
    <location>
        <begin position="23"/>
        <end position="166"/>
    </location>
</feature>
<proteinExistence type="predicted"/>
<evidence type="ECO:0000256" key="1">
    <source>
        <dbReference type="SAM" id="SignalP"/>
    </source>
</evidence>
<keyword evidence="3" id="KW-1185">Reference proteome</keyword>
<name>A0AAD5VVL8_9AGAR</name>
<gene>
    <name evidence="2" type="ORF">NP233_g3957</name>
</gene>
<evidence type="ECO:0008006" key="4">
    <source>
        <dbReference type="Google" id="ProtNLM"/>
    </source>
</evidence>
<dbReference type="AlphaFoldDB" id="A0AAD5VVL8"/>
<dbReference type="Proteomes" id="UP001213000">
    <property type="component" value="Unassembled WGS sequence"/>
</dbReference>
<dbReference type="EMBL" id="JANIEX010000201">
    <property type="protein sequence ID" value="KAJ3571121.1"/>
    <property type="molecule type" value="Genomic_DNA"/>
</dbReference>
<feature type="signal peptide" evidence="1">
    <location>
        <begin position="1"/>
        <end position="22"/>
    </location>
</feature>
<dbReference type="Gene3D" id="2.80.10.50">
    <property type="match status" value="1"/>
</dbReference>
<evidence type="ECO:0000313" key="2">
    <source>
        <dbReference type="EMBL" id="KAJ3571121.1"/>
    </source>
</evidence>
<dbReference type="CDD" id="cd23714">
    <property type="entry name" value="beta-trefoil_Ricin_MtaL"/>
    <property type="match status" value="1"/>
</dbReference>
<organism evidence="2 3">
    <name type="scientific">Leucocoprinus birnbaumii</name>
    <dbReference type="NCBI Taxonomy" id="56174"/>
    <lineage>
        <taxon>Eukaryota</taxon>
        <taxon>Fungi</taxon>
        <taxon>Dikarya</taxon>
        <taxon>Basidiomycota</taxon>
        <taxon>Agaricomycotina</taxon>
        <taxon>Agaricomycetes</taxon>
        <taxon>Agaricomycetidae</taxon>
        <taxon>Agaricales</taxon>
        <taxon>Agaricineae</taxon>
        <taxon>Agaricaceae</taxon>
        <taxon>Leucocoprinus</taxon>
    </lineage>
</organism>
<reference evidence="2" key="1">
    <citation type="submission" date="2022-07" db="EMBL/GenBank/DDBJ databases">
        <title>Genome Sequence of Leucocoprinus birnbaumii.</title>
        <authorList>
            <person name="Buettner E."/>
        </authorList>
    </citation>
    <scope>NUCLEOTIDE SEQUENCE</scope>
    <source>
        <strain evidence="2">VT141</strain>
    </source>
</reference>
<keyword evidence="1" id="KW-0732">Signal</keyword>
<sequence length="166" mass="17608">MRFSNIVSFAVTVTGLVGAALAQAPLVPGRYRIWNGDESARSFPGGGQTGPFESAITFSDQFASVWENWQLISDGGDGFFIQSVGTGARAFATPVTGQQVFAASDKSVSWLIQGGGQTPSGDNLYTVKLSAGDFLWTNTPRNGQDNIVTLQGSDGSSSQRFVFQKI</sequence>
<accession>A0AAD5VVL8</accession>
<protein>
    <recommendedName>
        <fullName evidence="4">Ricin B lectin domain-containing protein</fullName>
    </recommendedName>
</protein>